<sequence length="349" mass="38142">MEGYTYGEQPTDVAVVKLNTNENPYPPSPLIKSALKNFDLDVLRRYPDPSARGLRELVASLFDLSPDSVIVTNGGDEGLRLAVTTMVDPGGALGMVDPSYSLYPVLANIQNCRIESLRLEKDWTLPKTLSEHLNASGAQLTCLVNPHAPSGVLCSVETLREIADGLEGVLLIDEAYADFVDPELGYDSIPLIHEFDNVLVLRTLSKGYSLAGLRLGFLIGNATLIEPIANKTRDSYNIDTITQSLALIALNDSDHALKSCAKVRAERARMRDELSRIGFVVPASQANFLLAEVPGPMNAFTLYRSLREAKILVRYFDSPPLDQCLRITVGTPGENDHFLKAVSQILQAS</sequence>
<protein>
    <recommendedName>
        <fullName evidence="8">Aminotransferase class I/classII large domain-containing protein</fullName>
    </recommendedName>
</protein>
<dbReference type="InterPro" id="IPR015422">
    <property type="entry name" value="PyrdxlP-dep_Trfase_small"/>
</dbReference>
<evidence type="ECO:0000256" key="5">
    <source>
        <dbReference type="ARBA" id="ARBA00022898"/>
    </source>
</evidence>
<keyword evidence="4" id="KW-0808">Transferase</keyword>
<dbReference type="GO" id="GO:0000105">
    <property type="term" value="P:L-histidine biosynthetic process"/>
    <property type="evidence" value="ECO:0007669"/>
    <property type="project" value="UniProtKB-KW"/>
</dbReference>
<dbReference type="SUPFAM" id="SSF53383">
    <property type="entry name" value="PLP-dependent transferases"/>
    <property type="match status" value="1"/>
</dbReference>
<evidence type="ECO:0000256" key="3">
    <source>
        <dbReference type="ARBA" id="ARBA00022605"/>
    </source>
</evidence>
<name>A0A381NRY0_9ZZZZ</name>
<keyword evidence="5" id="KW-0663">Pyridoxal phosphate</keyword>
<dbReference type="AlphaFoldDB" id="A0A381NRY0"/>
<dbReference type="InterPro" id="IPR004839">
    <property type="entry name" value="Aminotransferase_I/II_large"/>
</dbReference>
<dbReference type="InterPro" id="IPR015424">
    <property type="entry name" value="PyrdxlP-dep_Trfase"/>
</dbReference>
<evidence type="ECO:0000256" key="2">
    <source>
        <dbReference type="ARBA" id="ARBA00022576"/>
    </source>
</evidence>
<evidence type="ECO:0000259" key="8">
    <source>
        <dbReference type="Pfam" id="PF00155"/>
    </source>
</evidence>
<comment type="pathway">
    <text evidence="7">Amino-acid biosynthesis.</text>
</comment>
<dbReference type="InterPro" id="IPR001917">
    <property type="entry name" value="Aminotrans_II_pyridoxalP_BS"/>
</dbReference>
<dbReference type="PANTHER" id="PTHR42885">
    <property type="entry name" value="HISTIDINOL-PHOSPHATE AMINOTRANSFERASE-RELATED"/>
    <property type="match status" value="1"/>
</dbReference>
<proteinExistence type="inferred from homology"/>
<dbReference type="InterPro" id="IPR015421">
    <property type="entry name" value="PyrdxlP-dep_Trfase_major"/>
</dbReference>
<reference evidence="9" key="1">
    <citation type="submission" date="2018-05" db="EMBL/GenBank/DDBJ databases">
        <authorList>
            <person name="Lanie J.A."/>
            <person name="Ng W.-L."/>
            <person name="Kazmierczak K.M."/>
            <person name="Andrzejewski T.M."/>
            <person name="Davidsen T.M."/>
            <person name="Wayne K.J."/>
            <person name="Tettelin H."/>
            <person name="Glass J.I."/>
            <person name="Rusch D."/>
            <person name="Podicherti R."/>
            <person name="Tsui H.-C.T."/>
            <person name="Winkler M.E."/>
        </authorList>
    </citation>
    <scope>NUCLEOTIDE SEQUENCE</scope>
</reference>
<comment type="cofactor">
    <cofactor evidence="1">
        <name>pyridoxal 5'-phosphate</name>
        <dbReference type="ChEBI" id="CHEBI:597326"/>
    </cofactor>
</comment>
<accession>A0A381NRY0</accession>
<gene>
    <name evidence="9" type="ORF">METZ01_LOCUS10210</name>
</gene>
<dbReference type="HAMAP" id="MF_01023">
    <property type="entry name" value="HisC_aminotrans_2"/>
    <property type="match status" value="1"/>
</dbReference>
<feature type="domain" description="Aminotransferase class I/classII large" evidence="8">
    <location>
        <begin position="15"/>
        <end position="341"/>
    </location>
</feature>
<dbReference type="GO" id="GO:0030170">
    <property type="term" value="F:pyridoxal phosphate binding"/>
    <property type="evidence" value="ECO:0007669"/>
    <property type="project" value="InterPro"/>
</dbReference>
<dbReference type="CDD" id="cd00609">
    <property type="entry name" value="AAT_like"/>
    <property type="match status" value="1"/>
</dbReference>
<organism evidence="9">
    <name type="scientific">marine metagenome</name>
    <dbReference type="NCBI Taxonomy" id="408172"/>
    <lineage>
        <taxon>unclassified sequences</taxon>
        <taxon>metagenomes</taxon>
        <taxon>ecological metagenomes</taxon>
    </lineage>
</organism>
<dbReference type="Pfam" id="PF00155">
    <property type="entry name" value="Aminotran_1_2"/>
    <property type="match status" value="1"/>
</dbReference>
<keyword evidence="6" id="KW-0368">Histidine biosynthesis</keyword>
<dbReference type="PANTHER" id="PTHR42885:SF2">
    <property type="entry name" value="HISTIDINOL-PHOSPHATE AMINOTRANSFERASE"/>
    <property type="match status" value="1"/>
</dbReference>
<evidence type="ECO:0000256" key="1">
    <source>
        <dbReference type="ARBA" id="ARBA00001933"/>
    </source>
</evidence>
<dbReference type="NCBIfam" id="TIGR01141">
    <property type="entry name" value="hisC"/>
    <property type="match status" value="1"/>
</dbReference>
<keyword evidence="2" id="KW-0032">Aminotransferase</keyword>
<dbReference type="GO" id="GO:0004400">
    <property type="term" value="F:histidinol-phosphate transaminase activity"/>
    <property type="evidence" value="ECO:0007669"/>
    <property type="project" value="InterPro"/>
</dbReference>
<dbReference type="Gene3D" id="3.40.640.10">
    <property type="entry name" value="Type I PLP-dependent aspartate aminotransferase-like (Major domain)"/>
    <property type="match status" value="1"/>
</dbReference>
<evidence type="ECO:0000256" key="6">
    <source>
        <dbReference type="ARBA" id="ARBA00023102"/>
    </source>
</evidence>
<evidence type="ECO:0000313" key="9">
    <source>
        <dbReference type="EMBL" id="SUZ57356.1"/>
    </source>
</evidence>
<dbReference type="InterPro" id="IPR005861">
    <property type="entry name" value="HisP_aminotrans"/>
</dbReference>
<evidence type="ECO:0000256" key="7">
    <source>
        <dbReference type="ARBA" id="ARBA00029440"/>
    </source>
</evidence>
<dbReference type="Gene3D" id="3.90.1150.10">
    <property type="entry name" value="Aspartate Aminotransferase, domain 1"/>
    <property type="match status" value="1"/>
</dbReference>
<dbReference type="PROSITE" id="PS00599">
    <property type="entry name" value="AA_TRANSFER_CLASS_2"/>
    <property type="match status" value="1"/>
</dbReference>
<keyword evidence="3" id="KW-0028">Amino-acid biosynthesis</keyword>
<dbReference type="EMBL" id="UINC01000555">
    <property type="protein sequence ID" value="SUZ57356.1"/>
    <property type="molecule type" value="Genomic_DNA"/>
</dbReference>
<evidence type="ECO:0000256" key="4">
    <source>
        <dbReference type="ARBA" id="ARBA00022679"/>
    </source>
</evidence>